<dbReference type="EMBL" id="RSCE01000005">
    <property type="protein sequence ID" value="RSH82668.1"/>
    <property type="molecule type" value="Genomic_DNA"/>
</dbReference>
<evidence type="ECO:0000313" key="4">
    <source>
        <dbReference type="EMBL" id="RSH82668.1"/>
    </source>
</evidence>
<keyword evidence="5" id="KW-1185">Reference proteome</keyword>
<dbReference type="GO" id="GO:0005802">
    <property type="term" value="C:trans-Golgi network"/>
    <property type="evidence" value="ECO:0007669"/>
    <property type="project" value="TreeGrafter"/>
</dbReference>
<dbReference type="Proteomes" id="UP000279236">
    <property type="component" value="Unassembled WGS sequence"/>
</dbReference>
<dbReference type="GO" id="GO:0046983">
    <property type="term" value="F:protein dimerization activity"/>
    <property type="evidence" value="ECO:0007669"/>
    <property type="project" value="InterPro"/>
</dbReference>
<dbReference type="SUPFAM" id="SSF52113">
    <property type="entry name" value="BRCT domain"/>
    <property type="match status" value="1"/>
</dbReference>
<dbReference type="InterPro" id="IPR001357">
    <property type="entry name" value="BRCT_dom"/>
</dbReference>
<dbReference type="STRING" id="105984.A0A427XUW8"/>
<dbReference type="PANTHER" id="PTHR47351:SF1">
    <property type="entry name" value="CHITIN BIOSYNTHESIS PROTEIN CHS5"/>
    <property type="match status" value="1"/>
</dbReference>
<dbReference type="Gene3D" id="3.40.50.10190">
    <property type="entry name" value="BRCT domain"/>
    <property type="match status" value="1"/>
</dbReference>
<feature type="compositionally biased region" description="Polar residues" evidence="1">
    <location>
        <begin position="315"/>
        <end position="339"/>
    </location>
</feature>
<gene>
    <name evidence="4" type="primary">CHS5</name>
    <name evidence="4" type="ORF">EHS24_007662</name>
</gene>
<feature type="compositionally biased region" description="Polar residues" evidence="1">
    <location>
        <begin position="481"/>
        <end position="491"/>
    </location>
</feature>
<comment type="caution">
    <text evidence="4">The sequence shown here is derived from an EMBL/GenBank/DDBJ whole genome shotgun (WGS) entry which is preliminary data.</text>
</comment>
<dbReference type="GeneID" id="39592205"/>
<dbReference type="RefSeq" id="XP_028476900.1">
    <property type="nucleotide sequence ID" value="XM_028623007.1"/>
</dbReference>
<dbReference type="PROSITE" id="PS50172">
    <property type="entry name" value="BRCT"/>
    <property type="match status" value="1"/>
</dbReference>
<dbReference type="InterPro" id="IPR036420">
    <property type="entry name" value="BRCT_dom_sf"/>
</dbReference>
<dbReference type="GO" id="GO:0000747">
    <property type="term" value="P:conjugation with cellular fusion"/>
    <property type="evidence" value="ECO:0007669"/>
    <property type="project" value="TreeGrafter"/>
</dbReference>
<dbReference type="PROSITE" id="PS50853">
    <property type="entry name" value="FN3"/>
    <property type="match status" value="1"/>
</dbReference>
<dbReference type="PANTHER" id="PTHR47351">
    <property type="entry name" value="CHITIN BIOSYNTHESIS PROTEIN CHS5"/>
    <property type="match status" value="1"/>
</dbReference>
<dbReference type="InterPro" id="IPR031669">
    <property type="entry name" value="Fn3_2"/>
</dbReference>
<sequence length="545" mass="58525">MEKFTFTLGKLDAGMAILLGPNAHLLEFPSLLLPSPSPDDPPLGPGSILTITVARDLEAERERANAFDALQESILEAYGARAPANPVLKLQNVTQTSVCLEWDHLELGSATFRGLEMYRNGQRWGRIGGDAGPKDEAREWKTGGLQSGEEYTFQLVLKTTAGTYASNLIRVRTHTMDNLTGLYITFGTIQPPSLVKQLRGCLEEIGAREAAQVQLATTHFVCTSPVAESSGVAHADEGYEKAMAANLPVVGPGWLLAVAAERRLVPIANYLLPAPSASHYSSTDQVVNQKRASLPTGASPSGSSGQPQQQQQTLVRSPSPETIARMSQTGPAMSPSSRTESFENRRVAQDALAESESKNPLHVRPRSPRPQSDGRLDRSFKFPVAGSNKNGQTDVSESDVPLKSPPMSTPVVHIQAPSTDGPISAPVGYTPAEETEPVKEEAEEDVVNETVTAPEIPEDDPPSYTQEQVEEETTNEEPVNGSTPDEPTNSTVAEAQQPAEEAPSAVEEVNDTDTKTKAADVEVDTGSQEPEDDDNGQNMTEVDLN</sequence>
<evidence type="ECO:0000313" key="5">
    <source>
        <dbReference type="Proteomes" id="UP000279236"/>
    </source>
</evidence>
<evidence type="ECO:0000259" key="2">
    <source>
        <dbReference type="PROSITE" id="PS50172"/>
    </source>
</evidence>
<dbReference type="Gene3D" id="6.20.120.50">
    <property type="match status" value="1"/>
</dbReference>
<organism evidence="4 5">
    <name type="scientific">Apiotrichum porosum</name>
    <dbReference type="NCBI Taxonomy" id="105984"/>
    <lineage>
        <taxon>Eukaryota</taxon>
        <taxon>Fungi</taxon>
        <taxon>Dikarya</taxon>
        <taxon>Basidiomycota</taxon>
        <taxon>Agaricomycotina</taxon>
        <taxon>Tremellomycetes</taxon>
        <taxon>Trichosporonales</taxon>
        <taxon>Trichosporonaceae</taxon>
        <taxon>Apiotrichum</taxon>
    </lineage>
</organism>
<accession>A0A427XUW8</accession>
<proteinExistence type="predicted"/>
<feature type="region of interest" description="Disordered" evidence="1">
    <location>
        <begin position="278"/>
        <end position="545"/>
    </location>
</feature>
<feature type="domain" description="BRCT" evidence="2">
    <location>
        <begin position="174"/>
        <end position="272"/>
    </location>
</feature>
<reference evidence="4 5" key="1">
    <citation type="submission" date="2018-11" db="EMBL/GenBank/DDBJ databases">
        <title>Genome sequence of Apiotrichum porosum DSM 27194.</title>
        <authorList>
            <person name="Aliyu H."/>
            <person name="Gorte O."/>
            <person name="Ochsenreither K."/>
        </authorList>
    </citation>
    <scope>NUCLEOTIDE SEQUENCE [LARGE SCALE GENOMIC DNA]</scope>
    <source>
        <strain evidence="4 5">DSM 27194</strain>
    </source>
</reference>
<feature type="compositionally biased region" description="Polar residues" evidence="1">
    <location>
        <begin position="278"/>
        <end position="291"/>
    </location>
</feature>
<dbReference type="Pfam" id="PF16892">
    <property type="entry name" value="CHS5_N"/>
    <property type="match status" value="1"/>
</dbReference>
<dbReference type="InterPro" id="IPR052827">
    <property type="entry name" value="CHS_Export/Cell_Fusion_Reg"/>
</dbReference>
<dbReference type="InterPro" id="IPR031673">
    <property type="entry name" value="Chs5_N"/>
</dbReference>
<dbReference type="AlphaFoldDB" id="A0A427XUW8"/>
<dbReference type="InterPro" id="IPR013783">
    <property type="entry name" value="Ig-like_fold"/>
</dbReference>
<feature type="domain" description="Fibronectin type-III" evidence="3">
    <location>
        <begin position="82"/>
        <end position="179"/>
    </location>
</feature>
<evidence type="ECO:0000256" key="1">
    <source>
        <dbReference type="SAM" id="MobiDB-lite"/>
    </source>
</evidence>
<dbReference type="GO" id="GO:0034044">
    <property type="term" value="C:exomer complex"/>
    <property type="evidence" value="ECO:0007669"/>
    <property type="project" value="TreeGrafter"/>
</dbReference>
<name>A0A427XUW8_9TREE</name>
<dbReference type="OrthoDB" id="245697at2759"/>
<feature type="compositionally biased region" description="Low complexity" evidence="1">
    <location>
        <begin position="292"/>
        <end position="314"/>
    </location>
</feature>
<dbReference type="GO" id="GO:0006893">
    <property type="term" value="P:Golgi to plasma membrane transport"/>
    <property type="evidence" value="ECO:0007669"/>
    <property type="project" value="TreeGrafter"/>
</dbReference>
<protein>
    <submittedName>
        <fullName evidence="4">Chitin synthase, class 5</fullName>
    </submittedName>
</protein>
<feature type="compositionally biased region" description="Low complexity" evidence="1">
    <location>
        <begin position="492"/>
        <end position="507"/>
    </location>
</feature>
<dbReference type="Pfam" id="PF00533">
    <property type="entry name" value="BRCT"/>
    <property type="match status" value="1"/>
</dbReference>
<feature type="compositionally biased region" description="Polar residues" evidence="1">
    <location>
        <begin position="536"/>
        <end position="545"/>
    </location>
</feature>
<evidence type="ECO:0000259" key="3">
    <source>
        <dbReference type="PROSITE" id="PS50853"/>
    </source>
</evidence>
<dbReference type="Pfam" id="PF16893">
    <property type="entry name" value="fn3_2"/>
    <property type="match status" value="1"/>
</dbReference>
<dbReference type="InterPro" id="IPR003961">
    <property type="entry name" value="FN3_dom"/>
</dbReference>
<dbReference type="Gene3D" id="2.60.40.10">
    <property type="entry name" value="Immunoglobulins"/>
    <property type="match status" value="1"/>
</dbReference>